<evidence type="ECO:0000256" key="1">
    <source>
        <dbReference type="SAM" id="MobiDB-lite"/>
    </source>
</evidence>
<evidence type="ECO:0000256" key="2">
    <source>
        <dbReference type="SAM" id="SignalP"/>
    </source>
</evidence>
<dbReference type="PROSITE" id="PS51257">
    <property type="entry name" value="PROKAR_LIPOPROTEIN"/>
    <property type="match status" value="1"/>
</dbReference>
<comment type="caution">
    <text evidence="3">The sequence shown here is derived from an EMBL/GenBank/DDBJ whole genome shotgun (WGS) entry which is preliminary data.</text>
</comment>
<proteinExistence type="predicted"/>
<feature type="compositionally biased region" description="Polar residues" evidence="1">
    <location>
        <begin position="39"/>
        <end position="50"/>
    </location>
</feature>
<name>A0A4Q5J5A2_9ACTN</name>
<feature type="signal peptide" evidence="2">
    <location>
        <begin position="1"/>
        <end position="23"/>
    </location>
</feature>
<gene>
    <name evidence="3" type="ORF">ETU37_08755</name>
</gene>
<keyword evidence="4" id="KW-1185">Reference proteome</keyword>
<feature type="region of interest" description="Disordered" evidence="1">
    <location>
        <begin position="22"/>
        <end position="84"/>
    </location>
</feature>
<dbReference type="AlphaFoldDB" id="A0A4Q5J5A2"/>
<organism evidence="3 4">
    <name type="scientific">Nocardioides iriomotensis</name>
    <dbReference type="NCBI Taxonomy" id="715784"/>
    <lineage>
        <taxon>Bacteria</taxon>
        <taxon>Bacillati</taxon>
        <taxon>Actinomycetota</taxon>
        <taxon>Actinomycetes</taxon>
        <taxon>Propionibacteriales</taxon>
        <taxon>Nocardioidaceae</taxon>
        <taxon>Nocardioides</taxon>
    </lineage>
</organism>
<evidence type="ECO:0000313" key="3">
    <source>
        <dbReference type="EMBL" id="RYU13018.1"/>
    </source>
</evidence>
<dbReference type="OrthoDB" id="3748691at2"/>
<dbReference type="RefSeq" id="WP_129986837.1">
    <property type="nucleotide sequence ID" value="NZ_SDPU01000020.1"/>
</dbReference>
<reference evidence="3 4" key="1">
    <citation type="submission" date="2019-01" db="EMBL/GenBank/DDBJ databases">
        <title>Nocardioides guangzhouensis sp. nov., an actinobacterium isolated from soil.</title>
        <authorList>
            <person name="Fu Y."/>
            <person name="Cai Y."/>
            <person name="Lin Z."/>
            <person name="Chen P."/>
        </authorList>
    </citation>
    <scope>NUCLEOTIDE SEQUENCE [LARGE SCALE GENOMIC DNA]</scope>
    <source>
        <strain evidence="3 4">NBRC 105384</strain>
    </source>
</reference>
<protein>
    <submittedName>
        <fullName evidence="3">Uncharacterized protein</fullName>
    </submittedName>
</protein>
<keyword evidence="2" id="KW-0732">Signal</keyword>
<sequence>MRRTRTAVATTIAAALLLGGCSADDSAPQADQDPSPSATSTATDEATGSTDEGEGEGNDKPLPQGLFADLTFKGDTVSPNGERVDLGVGEKLTLRIDSDRPGELHVHSTPEQEISFPAGQSERPLVIDQPGVVDVEEHESGTVLLQLEVR</sequence>
<dbReference type="Proteomes" id="UP000291189">
    <property type="component" value="Unassembled WGS sequence"/>
</dbReference>
<evidence type="ECO:0000313" key="4">
    <source>
        <dbReference type="Proteomes" id="UP000291189"/>
    </source>
</evidence>
<feature type="compositionally biased region" description="Low complexity" evidence="1">
    <location>
        <begin position="22"/>
        <end position="38"/>
    </location>
</feature>
<dbReference type="EMBL" id="SDPU01000020">
    <property type="protein sequence ID" value="RYU13018.1"/>
    <property type="molecule type" value="Genomic_DNA"/>
</dbReference>
<feature type="chain" id="PRO_5020319942" evidence="2">
    <location>
        <begin position="24"/>
        <end position="150"/>
    </location>
</feature>
<accession>A0A4Q5J5A2</accession>